<dbReference type="EMBL" id="SHPM01000005">
    <property type="protein sequence ID" value="TCD75687.1"/>
    <property type="molecule type" value="Genomic_DNA"/>
</dbReference>
<dbReference type="HAMAP" id="MF_00984">
    <property type="entry name" value="SSB"/>
    <property type="match status" value="1"/>
</dbReference>
<dbReference type="GO" id="GO:0009295">
    <property type="term" value="C:nucleoid"/>
    <property type="evidence" value="ECO:0007669"/>
    <property type="project" value="TreeGrafter"/>
</dbReference>
<name>A0A4V2MYY0_BIFLL</name>
<accession>A0A4V2MYY0</accession>
<sequence>MAGETILTIVGNLTADPELRTLSNGNPVASFTIASTPRTYNRQTQQYEDGTALFLRCSAWNDLARHISQSCSKGMRVIAQGRLSQRSYQAQDGTNRTVVEMTVDEIGPSLRYATAQVTKQGGHDGCQGGSTYGNPAGNPPVGPRPAAAPSQPPASDPWANGGSGYTTDTSTTDTGDPEF</sequence>
<comment type="subunit">
    <text evidence="2">Homotetramer.</text>
</comment>
<dbReference type="PANTHER" id="PTHR10302">
    <property type="entry name" value="SINGLE-STRANDED DNA-BINDING PROTEIN"/>
    <property type="match status" value="1"/>
</dbReference>
<evidence type="ECO:0000313" key="5">
    <source>
        <dbReference type="EMBL" id="TCD75687.1"/>
    </source>
</evidence>
<dbReference type="PROSITE" id="PS50935">
    <property type="entry name" value="SSB"/>
    <property type="match status" value="1"/>
</dbReference>
<evidence type="ECO:0000256" key="3">
    <source>
        <dbReference type="RuleBase" id="RU000524"/>
    </source>
</evidence>
<dbReference type="SUPFAM" id="SSF50249">
    <property type="entry name" value="Nucleic acid-binding proteins"/>
    <property type="match status" value="1"/>
</dbReference>
<dbReference type="GO" id="GO:0006260">
    <property type="term" value="P:DNA replication"/>
    <property type="evidence" value="ECO:0007669"/>
    <property type="project" value="InterPro"/>
</dbReference>
<evidence type="ECO:0000256" key="2">
    <source>
        <dbReference type="HAMAP-Rule" id="MF_00984"/>
    </source>
</evidence>
<dbReference type="CDD" id="cd04496">
    <property type="entry name" value="SSB_OBF"/>
    <property type="match status" value="1"/>
</dbReference>
<evidence type="ECO:0000313" key="6">
    <source>
        <dbReference type="Proteomes" id="UP000293701"/>
    </source>
</evidence>
<comment type="caution">
    <text evidence="2">Lacks conserved residue(s) required for the propagation of feature annotation.</text>
</comment>
<dbReference type="InterPro" id="IPR000424">
    <property type="entry name" value="Primosome_PriB/ssb"/>
</dbReference>
<protein>
    <recommendedName>
        <fullName evidence="2 3">Single-stranded DNA-binding protein</fullName>
        <shortName evidence="2">SSB</shortName>
    </recommendedName>
</protein>
<dbReference type="Pfam" id="PF00436">
    <property type="entry name" value="SSB"/>
    <property type="match status" value="1"/>
</dbReference>
<dbReference type="NCBIfam" id="TIGR00621">
    <property type="entry name" value="ssb"/>
    <property type="match status" value="1"/>
</dbReference>
<reference evidence="5 6" key="1">
    <citation type="journal article" date="2018" name="Sci. Rep.">
        <title>Genomic diversity and distribution of Bifidobacterium longum subsp. longum across the human lifespan.</title>
        <authorList>
            <person name="Odamaki T."/>
            <person name="Bottacini F."/>
            <person name="Kato K."/>
            <person name="Mitsuyama E."/>
            <person name="Yoshida K."/>
            <person name="Horigome A."/>
            <person name="Xiao J.Z."/>
            <person name="van Sinderen D."/>
        </authorList>
    </citation>
    <scope>NUCLEOTIDE SEQUENCE [LARGE SCALE GENOMIC DNA]</scope>
    <source>
        <strain evidence="5 6">MCC10002</strain>
    </source>
</reference>
<evidence type="ECO:0000256" key="1">
    <source>
        <dbReference type="ARBA" id="ARBA00023125"/>
    </source>
</evidence>
<dbReference type="InterPro" id="IPR012340">
    <property type="entry name" value="NA-bd_OB-fold"/>
</dbReference>
<feature type="region of interest" description="Disordered" evidence="4">
    <location>
        <begin position="116"/>
        <end position="179"/>
    </location>
</feature>
<dbReference type="InterPro" id="IPR011344">
    <property type="entry name" value="ssDNA-bd"/>
</dbReference>
<proteinExistence type="inferred from homology"/>
<dbReference type="RefSeq" id="WP_131308300.1">
    <property type="nucleotide sequence ID" value="NZ_SHPM01000005.1"/>
</dbReference>
<dbReference type="PANTHER" id="PTHR10302:SF27">
    <property type="entry name" value="SINGLE-STRANDED DNA-BINDING PROTEIN"/>
    <property type="match status" value="1"/>
</dbReference>
<dbReference type="AlphaFoldDB" id="A0A4V2MYY0"/>
<dbReference type="Proteomes" id="UP000293701">
    <property type="component" value="Unassembled WGS sequence"/>
</dbReference>
<organism evidence="5 6">
    <name type="scientific">Bifidobacterium longum subsp. longum</name>
    <dbReference type="NCBI Taxonomy" id="1679"/>
    <lineage>
        <taxon>Bacteria</taxon>
        <taxon>Bacillati</taxon>
        <taxon>Actinomycetota</taxon>
        <taxon>Actinomycetes</taxon>
        <taxon>Bifidobacteriales</taxon>
        <taxon>Bifidobacteriaceae</taxon>
        <taxon>Bifidobacterium</taxon>
    </lineage>
</organism>
<dbReference type="NCBIfam" id="NF005851">
    <property type="entry name" value="PRK07772.1"/>
    <property type="match status" value="1"/>
</dbReference>
<keyword evidence="1 2" id="KW-0238">DNA-binding</keyword>
<dbReference type="GO" id="GO:0003697">
    <property type="term" value="F:single-stranded DNA binding"/>
    <property type="evidence" value="ECO:0007669"/>
    <property type="project" value="UniProtKB-UniRule"/>
</dbReference>
<comment type="caution">
    <text evidence="5">The sequence shown here is derived from an EMBL/GenBank/DDBJ whole genome shotgun (WGS) entry which is preliminary data.</text>
</comment>
<dbReference type="Gene3D" id="2.40.50.140">
    <property type="entry name" value="Nucleic acid-binding proteins"/>
    <property type="match status" value="1"/>
</dbReference>
<evidence type="ECO:0000256" key="4">
    <source>
        <dbReference type="SAM" id="MobiDB-lite"/>
    </source>
</evidence>
<gene>
    <name evidence="5" type="ORF">MCC10002_0120</name>
</gene>
<feature type="compositionally biased region" description="Low complexity" evidence="4">
    <location>
        <begin position="165"/>
        <end position="179"/>
    </location>
</feature>